<feature type="region of interest" description="Disordered" evidence="4">
    <location>
        <begin position="146"/>
        <end position="177"/>
    </location>
</feature>
<keyword evidence="3" id="KW-0175">Coiled coil</keyword>
<dbReference type="InterPro" id="IPR004127">
    <property type="entry name" value="Prefoldin_subunit_alpha"/>
</dbReference>
<comment type="similarity">
    <text evidence="1">Belongs to the prefoldin subunit alpha family.</text>
</comment>
<dbReference type="PANTHER" id="PTHR12674">
    <property type="entry name" value="PREFOLDIN SUBUNIT 5"/>
    <property type="match status" value="1"/>
</dbReference>
<dbReference type="HAMAP" id="MF_00308">
    <property type="entry name" value="PfdA"/>
    <property type="match status" value="1"/>
</dbReference>
<evidence type="ECO:0008006" key="7">
    <source>
        <dbReference type="Google" id="ProtNLM"/>
    </source>
</evidence>
<evidence type="ECO:0000256" key="2">
    <source>
        <dbReference type="ARBA" id="ARBA00023186"/>
    </source>
</evidence>
<dbReference type="Pfam" id="PF02996">
    <property type="entry name" value="Prefoldin"/>
    <property type="match status" value="1"/>
</dbReference>
<keyword evidence="6" id="KW-1185">Reference proteome</keyword>
<accession>A0A8H8QL35</accession>
<feature type="compositionally biased region" description="Polar residues" evidence="4">
    <location>
        <begin position="941"/>
        <end position="952"/>
    </location>
</feature>
<dbReference type="GO" id="GO:1990113">
    <property type="term" value="P:RNA polymerase I assembly"/>
    <property type="evidence" value="ECO:0007669"/>
    <property type="project" value="TreeGrafter"/>
</dbReference>
<organism evidence="5 6">
    <name type="scientific">Ustilago bromivora</name>
    <dbReference type="NCBI Taxonomy" id="307758"/>
    <lineage>
        <taxon>Eukaryota</taxon>
        <taxon>Fungi</taxon>
        <taxon>Dikarya</taxon>
        <taxon>Basidiomycota</taxon>
        <taxon>Ustilaginomycotina</taxon>
        <taxon>Ustilaginomycetes</taxon>
        <taxon>Ustilaginales</taxon>
        <taxon>Ustilaginaceae</taxon>
        <taxon>Ustilago</taxon>
    </lineage>
</organism>
<protein>
    <recommendedName>
        <fullName evidence="7">Prefoldin subunit 5</fullName>
    </recommendedName>
</protein>
<evidence type="ECO:0000256" key="1">
    <source>
        <dbReference type="ARBA" id="ARBA00010048"/>
    </source>
</evidence>
<dbReference type="GO" id="GO:0016272">
    <property type="term" value="C:prefoldin complex"/>
    <property type="evidence" value="ECO:0007669"/>
    <property type="project" value="InterPro"/>
</dbReference>
<dbReference type="PANTHER" id="PTHR12674:SF2">
    <property type="entry name" value="PREFOLDIN SUBUNIT 5"/>
    <property type="match status" value="1"/>
</dbReference>
<comment type="caution">
    <text evidence="5">The sequence shown here is derived from an EMBL/GenBank/DDBJ whole genome shotgun (WGS) entry which is preliminary data.</text>
</comment>
<feature type="region of interest" description="Disordered" evidence="4">
    <location>
        <begin position="814"/>
        <end position="841"/>
    </location>
</feature>
<evidence type="ECO:0000313" key="5">
    <source>
        <dbReference type="EMBL" id="SYW78198.1"/>
    </source>
</evidence>
<dbReference type="Gene3D" id="1.10.287.370">
    <property type="match status" value="1"/>
</dbReference>
<dbReference type="EMBL" id="ULHB01000036">
    <property type="protein sequence ID" value="SYW78198.1"/>
    <property type="molecule type" value="Genomic_DNA"/>
</dbReference>
<dbReference type="SUPFAM" id="SSF46579">
    <property type="entry name" value="Prefoldin"/>
    <property type="match status" value="1"/>
</dbReference>
<reference evidence="5" key="1">
    <citation type="submission" date="2018-08" db="EMBL/GenBank/DDBJ databases">
        <authorList>
            <person name="Guldener U."/>
        </authorList>
    </citation>
    <scope>NUCLEOTIDE SEQUENCE</scope>
    <source>
        <strain evidence="5">UB2</strain>
    </source>
</reference>
<dbReference type="NCBIfam" id="TIGR00293">
    <property type="entry name" value="prefoldin subunit alpha"/>
    <property type="match status" value="1"/>
</dbReference>
<evidence type="ECO:0000256" key="4">
    <source>
        <dbReference type="SAM" id="MobiDB-lite"/>
    </source>
</evidence>
<dbReference type="GO" id="GO:0005737">
    <property type="term" value="C:cytoplasm"/>
    <property type="evidence" value="ECO:0007669"/>
    <property type="project" value="TreeGrafter"/>
</dbReference>
<dbReference type="FunFam" id="1.10.287.370:FF:000004">
    <property type="entry name" value="Probable prefoldin subunit 5"/>
    <property type="match status" value="1"/>
</dbReference>
<gene>
    <name evidence="5" type="ORF">UBRO2_02390</name>
</gene>
<name>A0A8H8QL35_9BASI</name>
<dbReference type="GO" id="GO:1990115">
    <property type="term" value="P:RNA polymerase III assembly"/>
    <property type="evidence" value="ECO:0007669"/>
    <property type="project" value="TreeGrafter"/>
</dbReference>
<dbReference type="Proteomes" id="UP000658997">
    <property type="component" value="Unassembled WGS sequence"/>
</dbReference>
<sequence length="1386" mass="152425">MGSKGQQVGLMSLDVQQLLEVKKQLETEVQHLTSSFGQLKAAQAKFKSCIDSVASVKPENKDKTTLIPLTSSLYVPGKLADSENVIVDVGTGYFVEKSTTDATKMYQEKVEFLTKDLEQLQETVLRQQENLQTTVEMIRMKARAEQQAAASAQGRGAATAAAPSRRSHAGSPEASVAVDQHATESFIPFNTDTSADRIRSAENPLGTPLHLPDSSLATRLAIHHSPPRAHSDIPPQLLLEFLTEPDEDAFQRIKAQLPPSFHRVDAYLLLRQIDPQSLSALSYRGILSLINRAGKDNLGAVLAMLLEDIIGPETSNAKGGPGLFQIFAGTEERHKLLRELLVRCNRSELLIHDGAALNVFLLMLDDFIQVRRSSEAGNAADGKASSIEGTLASSADGSQLTLPATFPVGETRRLVKLAVSLHSPELAPIVNAMQAHLVARTPDFPTAREGSQLIAYYLQPSLRDFSAALDVVRSLRDTNAVAQEMVDDAISDGKQYLAELESLFFSETEEMHGRPSDDELQQICMDVSLRQIGLKSLMAQRPQGGVQYRKAFESLLASFRLDLLDSYQSHQRCDLRSLLSVPLRSVRSVFLNLLRQNDETAGEALFALQRADQRLVAMLPSRDLQEYCDAARNNNVSRLASEAYTLFVKAKTSSLSTSGLPANYKHNLARDGLLTNTDTFLALMRELLSNGQKITAIAILRSLRILPLTDSSVGQLNSRFIGQQRSRLVSFLAEVGLVEDAFELFQHWSHRRFDPESEYNVSSLRRSGSVQVVDPLIERQIRLMHDADYQVASSSECLVALVRSICRQPFVNLASSPSGSGSEAEHASPGEDQDNRSRIPSDRLKKAKFVTDIFRKSCSPLDWTHYKLTALARACFIAKDVRGAFDALAKISYLRELPDQVDIAVLLGGLVEHDADRAVNLFIQHCSVPETVGTEKKGKNTGKQGAAHTSTQKPPPMLAPMKPTAALTSMLMTRVIAQNRTDLVDKLYTFSEAVGLSSRLSYASSMRAVVSPEVSPSKVVQTINRMLQNGWTVDPGLLEKLAQRLFSRSMKRQPITGINDASTAAPAKGRLLPPKERLHLVQAATHLMQISARDKELVNLRTVQRALDAIARAKPLFSSVSAVEAERVAEKASGASLGAARQRGREERRLQWITALDSIVHMLRWTRFFDTGDDYRQSLQLWKSSKGSNGEFVSAELEEMLDHEFKRRRRQQTRAEMSAVSATTLPTWAEAAAQSQAAKTISDSGGNAALTQTDGVVQQVSGSSPNVLPADLYRRLIETYLAIGDACGAAEVASWMRDEAKVDMARTPVEASEFVDRIKAAVLELKAFAPFSFATKQQQEHYTADAGSTKFTAEPAAVESDVEGSMILRMLAGQQSTERTKLWWTP</sequence>
<dbReference type="GO" id="GO:0006457">
    <property type="term" value="P:protein folding"/>
    <property type="evidence" value="ECO:0007669"/>
    <property type="project" value="InterPro"/>
</dbReference>
<dbReference type="GO" id="GO:1990114">
    <property type="term" value="P:RNA polymerase II core complex assembly"/>
    <property type="evidence" value="ECO:0007669"/>
    <property type="project" value="TreeGrafter"/>
</dbReference>
<feature type="compositionally biased region" description="Low complexity" evidence="4">
    <location>
        <begin position="146"/>
        <end position="164"/>
    </location>
</feature>
<dbReference type="InterPro" id="IPR009053">
    <property type="entry name" value="Prefoldin"/>
</dbReference>
<dbReference type="CDD" id="cd23157">
    <property type="entry name" value="Prefoldin_5"/>
    <property type="match status" value="1"/>
</dbReference>
<feature type="region of interest" description="Disordered" evidence="4">
    <location>
        <begin position="933"/>
        <end position="959"/>
    </location>
</feature>
<feature type="coiled-coil region" evidence="3">
    <location>
        <begin position="103"/>
        <end position="137"/>
    </location>
</feature>
<keyword evidence="2" id="KW-0143">Chaperone</keyword>
<dbReference type="GO" id="GO:0051082">
    <property type="term" value="F:unfolded protein binding"/>
    <property type="evidence" value="ECO:0007669"/>
    <property type="project" value="InterPro"/>
</dbReference>
<evidence type="ECO:0000313" key="6">
    <source>
        <dbReference type="Proteomes" id="UP000658997"/>
    </source>
</evidence>
<feature type="compositionally biased region" description="Basic and acidic residues" evidence="4">
    <location>
        <begin position="823"/>
        <end position="841"/>
    </location>
</feature>
<evidence type="ECO:0000256" key="3">
    <source>
        <dbReference type="SAM" id="Coils"/>
    </source>
</evidence>
<proteinExistence type="inferred from homology"/>
<dbReference type="InterPro" id="IPR011599">
    <property type="entry name" value="PFD_alpha_archaea"/>
</dbReference>